<evidence type="ECO:0000313" key="3">
    <source>
        <dbReference type="Proteomes" id="UP000663879"/>
    </source>
</evidence>
<feature type="compositionally biased region" description="Polar residues" evidence="1">
    <location>
        <begin position="216"/>
        <end position="234"/>
    </location>
</feature>
<organism evidence="2 3">
    <name type="scientific">Brachionus calyciflorus</name>
    <dbReference type="NCBI Taxonomy" id="104777"/>
    <lineage>
        <taxon>Eukaryota</taxon>
        <taxon>Metazoa</taxon>
        <taxon>Spiralia</taxon>
        <taxon>Gnathifera</taxon>
        <taxon>Rotifera</taxon>
        <taxon>Eurotatoria</taxon>
        <taxon>Monogononta</taxon>
        <taxon>Pseudotrocha</taxon>
        <taxon>Ploima</taxon>
        <taxon>Brachionidae</taxon>
        <taxon>Brachionus</taxon>
    </lineage>
</organism>
<proteinExistence type="predicted"/>
<evidence type="ECO:0000256" key="1">
    <source>
        <dbReference type="SAM" id="MobiDB-lite"/>
    </source>
</evidence>
<comment type="caution">
    <text evidence="2">The sequence shown here is derived from an EMBL/GenBank/DDBJ whole genome shotgun (WGS) entry which is preliminary data.</text>
</comment>
<dbReference type="Proteomes" id="UP000663879">
    <property type="component" value="Unassembled WGS sequence"/>
</dbReference>
<feature type="compositionally biased region" description="Low complexity" evidence="1">
    <location>
        <begin position="340"/>
        <end position="350"/>
    </location>
</feature>
<feature type="compositionally biased region" description="Low complexity" evidence="1">
    <location>
        <begin position="366"/>
        <end position="375"/>
    </location>
</feature>
<evidence type="ECO:0000313" key="2">
    <source>
        <dbReference type="EMBL" id="CAF0759323.1"/>
    </source>
</evidence>
<feature type="compositionally biased region" description="Polar residues" evidence="1">
    <location>
        <begin position="351"/>
        <end position="365"/>
    </location>
</feature>
<dbReference type="AlphaFoldDB" id="A0A813PX96"/>
<gene>
    <name evidence="2" type="ORF">OXX778_LOCUS4344</name>
</gene>
<name>A0A813PX96_9BILA</name>
<dbReference type="EMBL" id="CAJNOC010000421">
    <property type="protein sequence ID" value="CAF0759323.1"/>
    <property type="molecule type" value="Genomic_DNA"/>
</dbReference>
<dbReference type="OrthoDB" id="10584691at2759"/>
<feature type="region of interest" description="Disordered" evidence="1">
    <location>
        <begin position="216"/>
        <end position="236"/>
    </location>
</feature>
<keyword evidence="3" id="KW-1185">Reference proteome</keyword>
<protein>
    <submittedName>
        <fullName evidence="2">Uncharacterized protein</fullName>
    </submittedName>
</protein>
<reference evidence="2" key="1">
    <citation type="submission" date="2021-02" db="EMBL/GenBank/DDBJ databases">
        <authorList>
            <person name="Nowell W R."/>
        </authorList>
    </citation>
    <scope>NUCLEOTIDE SEQUENCE</scope>
    <source>
        <strain evidence="2">Ploen Becks lab</strain>
    </source>
</reference>
<feature type="region of interest" description="Disordered" evidence="1">
    <location>
        <begin position="319"/>
        <end position="381"/>
    </location>
</feature>
<sequence length="435" mass="49357">MKSACVNEIKQSDGSVVKEYILNDPKVIEQIRTQMKTNPPQNQTNANTSIKKCQNQPNIEGFSPLPSMSSTITPSTPYINQVKQQIQKFQQTTPPPPPPPLPIPVIPKPVKHFEYKTKKGKLIRLTVNGEDITESDCEELRSVLTIKEPEVVKNEIQKNFAFQPKNTQMIKSGSLDNILDSKPAVSRIIPTGQKSNLPVYLNYLNQTKSINKLEQKTTNLSNTRNESSSKSQENLNEDSYFKKVSINQTYTKSTRPNFKYPIIDDAKKLSNNLNSVKKLNKSMDNLDSLDSKEKPITPEMTEQLLLKLLLHQIALQKEEKEKKKIDEDDDRTSLSNDTFSSSSSQSKSKSITNQRMVGQSGQVSVNRNNNNNNNNGQNISSDLAKNKKMLGQKSMSNFNNREVQEDSDDDFESLIHNKNMNQFNAARNKLRQNFF</sequence>
<accession>A0A813PX96</accession>